<dbReference type="GO" id="GO:0016887">
    <property type="term" value="F:ATP hydrolysis activity"/>
    <property type="evidence" value="ECO:0007669"/>
    <property type="project" value="InterPro"/>
</dbReference>
<dbReference type="InterPro" id="IPR003439">
    <property type="entry name" value="ABC_transporter-like_ATP-bd"/>
</dbReference>
<dbReference type="Gene3D" id="3.40.50.300">
    <property type="entry name" value="P-loop containing nucleotide triphosphate hydrolases"/>
    <property type="match status" value="1"/>
</dbReference>
<sequence length="205" mass="23470">MKTLIINQLYFLNCGPINFKVEATKIIGLSGKSGSGKSRLLRALADLDEHQGEIILDDIHQQNIDAHQWRKKVALLSAETQWWFDTVEEHFLLDDIQSIISLKKSLTDLGFSEDSLQWNVSRLSSGEKQRLGLLRLLQNQPDVLLLDEPTANLDKHNTKLFENFVLNYLRTRPACAVWVSHDLDQLQRNCQQQVLIKNGKLVNVN</sequence>
<evidence type="ECO:0000313" key="4">
    <source>
        <dbReference type="EMBL" id="VAW57318.1"/>
    </source>
</evidence>
<dbReference type="GO" id="GO:0005524">
    <property type="term" value="F:ATP binding"/>
    <property type="evidence" value="ECO:0007669"/>
    <property type="project" value="UniProtKB-KW"/>
</dbReference>
<evidence type="ECO:0000256" key="2">
    <source>
        <dbReference type="ARBA" id="ARBA00022840"/>
    </source>
</evidence>
<dbReference type="PROSITE" id="PS00211">
    <property type="entry name" value="ABC_TRANSPORTER_1"/>
    <property type="match status" value="1"/>
</dbReference>
<dbReference type="PANTHER" id="PTHR43119">
    <property type="entry name" value="ABC TRANSPORT PROTEIN ATP-BINDING COMPONENT-RELATED"/>
    <property type="match status" value="1"/>
</dbReference>
<dbReference type="Pfam" id="PF00005">
    <property type="entry name" value="ABC_tran"/>
    <property type="match status" value="1"/>
</dbReference>
<reference evidence="4" key="1">
    <citation type="submission" date="2018-06" db="EMBL/GenBank/DDBJ databases">
        <authorList>
            <person name="Zhirakovskaya E."/>
        </authorList>
    </citation>
    <scope>NUCLEOTIDE SEQUENCE</scope>
</reference>
<name>A0A3B0WMU9_9ZZZZ</name>
<protein>
    <submittedName>
        <fullName evidence="4">YbbL ABC transporter ATP-binding protein</fullName>
    </submittedName>
</protein>
<feature type="domain" description="ABC transporter" evidence="3">
    <location>
        <begin position="1"/>
        <end position="204"/>
    </location>
</feature>
<dbReference type="InterPro" id="IPR017871">
    <property type="entry name" value="ABC_transporter-like_CS"/>
</dbReference>
<dbReference type="InterPro" id="IPR027417">
    <property type="entry name" value="P-loop_NTPase"/>
</dbReference>
<keyword evidence="2 4" id="KW-0067">ATP-binding</keyword>
<evidence type="ECO:0000259" key="3">
    <source>
        <dbReference type="PROSITE" id="PS50893"/>
    </source>
</evidence>
<dbReference type="SMART" id="SM00382">
    <property type="entry name" value="AAA"/>
    <property type="match status" value="1"/>
</dbReference>
<keyword evidence="1" id="KW-0547">Nucleotide-binding</keyword>
<dbReference type="EMBL" id="UOFF01000371">
    <property type="protein sequence ID" value="VAW57318.1"/>
    <property type="molecule type" value="Genomic_DNA"/>
</dbReference>
<proteinExistence type="predicted"/>
<accession>A0A3B0WMU9</accession>
<dbReference type="AlphaFoldDB" id="A0A3B0WMU9"/>
<evidence type="ECO:0000256" key="1">
    <source>
        <dbReference type="ARBA" id="ARBA00022741"/>
    </source>
</evidence>
<dbReference type="PANTHER" id="PTHR43119:SF1">
    <property type="entry name" value="ABC TRANSPORTER DOMAIN-CONTAINING PROTEIN"/>
    <property type="match status" value="1"/>
</dbReference>
<dbReference type="SUPFAM" id="SSF52540">
    <property type="entry name" value="P-loop containing nucleoside triphosphate hydrolases"/>
    <property type="match status" value="1"/>
</dbReference>
<dbReference type="PROSITE" id="PS50893">
    <property type="entry name" value="ABC_TRANSPORTER_2"/>
    <property type="match status" value="1"/>
</dbReference>
<gene>
    <name evidence="4" type="ORF">MNBD_GAMMA07-1316</name>
</gene>
<organism evidence="4">
    <name type="scientific">hydrothermal vent metagenome</name>
    <dbReference type="NCBI Taxonomy" id="652676"/>
    <lineage>
        <taxon>unclassified sequences</taxon>
        <taxon>metagenomes</taxon>
        <taxon>ecological metagenomes</taxon>
    </lineage>
</organism>
<dbReference type="InterPro" id="IPR003593">
    <property type="entry name" value="AAA+_ATPase"/>
</dbReference>